<sequence>MTVGSLAAVAHGTALIIYLHYFAKIIHVLRMDLKLGMSHEQFNRFTELETLSIKFTDQRGRRGD</sequence>
<protein>
    <recommendedName>
        <fullName evidence="4">ABC transmembrane type-1 domain-containing protein</fullName>
    </recommendedName>
</protein>
<dbReference type="Gramene" id="KOM35071">
    <property type="protein sequence ID" value="KOM35071"/>
    <property type="gene ID" value="LR48_Vigan02g122100"/>
</dbReference>
<gene>
    <name evidence="2" type="ORF">LR48_Vigan02g122100</name>
</gene>
<dbReference type="EMBL" id="CM003372">
    <property type="protein sequence ID" value="KOM35071.1"/>
    <property type="molecule type" value="Genomic_DNA"/>
</dbReference>
<dbReference type="AlphaFoldDB" id="A0A0L9TX44"/>
<keyword evidence="1" id="KW-1133">Transmembrane helix</keyword>
<evidence type="ECO:0008006" key="4">
    <source>
        <dbReference type="Google" id="ProtNLM"/>
    </source>
</evidence>
<evidence type="ECO:0000313" key="2">
    <source>
        <dbReference type="EMBL" id="KOM35071.1"/>
    </source>
</evidence>
<evidence type="ECO:0000256" key="1">
    <source>
        <dbReference type="SAM" id="Phobius"/>
    </source>
</evidence>
<keyword evidence="1" id="KW-0812">Transmembrane</keyword>
<name>A0A0L9TX44_PHAAN</name>
<proteinExistence type="predicted"/>
<dbReference type="Proteomes" id="UP000053144">
    <property type="component" value="Chromosome 2"/>
</dbReference>
<keyword evidence="1" id="KW-0472">Membrane</keyword>
<accession>A0A0L9TX44</accession>
<reference evidence="3" key="1">
    <citation type="journal article" date="2015" name="Proc. Natl. Acad. Sci. U.S.A.">
        <title>Genome sequencing of adzuki bean (Vigna angularis) provides insight into high starch and low fat accumulation and domestication.</title>
        <authorList>
            <person name="Yang K."/>
            <person name="Tian Z."/>
            <person name="Chen C."/>
            <person name="Luo L."/>
            <person name="Zhao B."/>
            <person name="Wang Z."/>
            <person name="Yu L."/>
            <person name="Li Y."/>
            <person name="Sun Y."/>
            <person name="Li W."/>
            <person name="Chen Y."/>
            <person name="Li Y."/>
            <person name="Zhang Y."/>
            <person name="Ai D."/>
            <person name="Zhao J."/>
            <person name="Shang C."/>
            <person name="Ma Y."/>
            <person name="Wu B."/>
            <person name="Wang M."/>
            <person name="Gao L."/>
            <person name="Sun D."/>
            <person name="Zhang P."/>
            <person name="Guo F."/>
            <person name="Wang W."/>
            <person name="Li Y."/>
            <person name="Wang J."/>
            <person name="Varshney R.K."/>
            <person name="Wang J."/>
            <person name="Ling H.Q."/>
            <person name="Wan P."/>
        </authorList>
    </citation>
    <scope>NUCLEOTIDE SEQUENCE</scope>
    <source>
        <strain evidence="3">cv. Jingnong 6</strain>
    </source>
</reference>
<organism evidence="2 3">
    <name type="scientific">Phaseolus angularis</name>
    <name type="common">Azuki bean</name>
    <name type="synonym">Vigna angularis</name>
    <dbReference type="NCBI Taxonomy" id="3914"/>
    <lineage>
        <taxon>Eukaryota</taxon>
        <taxon>Viridiplantae</taxon>
        <taxon>Streptophyta</taxon>
        <taxon>Embryophyta</taxon>
        <taxon>Tracheophyta</taxon>
        <taxon>Spermatophyta</taxon>
        <taxon>Magnoliopsida</taxon>
        <taxon>eudicotyledons</taxon>
        <taxon>Gunneridae</taxon>
        <taxon>Pentapetalae</taxon>
        <taxon>rosids</taxon>
        <taxon>fabids</taxon>
        <taxon>Fabales</taxon>
        <taxon>Fabaceae</taxon>
        <taxon>Papilionoideae</taxon>
        <taxon>50 kb inversion clade</taxon>
        <taxon>NPAAA clade</taxon>
        <taxon>indigoferoid/millettioid clade</taxon>
        <taxon>Phaseoleae</taxon>
        <taxon>Vigna</taxon>
    </lineage>
</organism>
<feature type="transmembrane region" description="Helical" evidence="1">
    <location>
        <begin position="6"/>
        <end position="29"/>
    </location>
</feature>
<evidence type="ECO:0000313" key="3">
    <source>
        <dbReference type="Proteomes" id="UP000053144"/>
    </source>
</evidence>